<accession>A0A367J7L9</accession>
<feature type="region of interest" description="Disordered" evidence="1">
    <location>
        <begin position="1"/>
        <end position="21"/>
    </location>
</feature>
<dbReference type="EMBL" id="PJQL01001989">
    <property type="protein sequence ID" value="RCH85895.1"/>
    <property type="molecule type" value="Genomic_DNA"/>
</dbReference>
<evidence type="ECO:0000256" key="1">
    <source>
        <dbReference type="SAM" id="MobiDB-lite"/>
    </source>
</evidence>
<dbReference type="Proteomes" id="UP000252139">
    <property type="component" value="Unassembled WGS sequence"/>
</dbReference>
<reference evidence="2 3" key="1">
    <citation type="journal article" date="2018" name="G3 (Bethesda)">
        <title>Phylogenetic and Phylogenomic Definition of Rhizopus Species.</title>
        <authorList>
            <person name="Gryganskyi A.P."/>
            <person name="Golan J."/>
            <person name="Dolatabadi S."/>
            <person name="Mondo S."/>
            <person name="Robb S."/>
            <person name="Idnurm A."/>
            <person name="Muszewska A."/>
            <person name="Steczkiewicz K."/>
            <person name="Masonjones S."/>
            <person name="Liao H.L."/>
            <person name="Gajdeczka M.T."/>
            <person name="Anike F."/>
            <person name="Vuek A."/>
            <person name="Anishchenko I.M."/>
            <person name="Voigt K."/>
            <person name="de Hoog G.S."/>
            <person name="Smith M.E."/>
            <person name="Heitman J."/>
            <person name="Vilgalys R."/>
            <person name="Stajich J.E."/>
        </authorList>
    </citation>
    <scope>NUCLEOTIDE SEQUENCE [LARGE SCALE GENOMIC DNA]</scope>
    <source>
        <strain evidence="2 3">CBS 357.93</strain>
    </source>
</reference>
<gene>
    <name evidence="2" type="ORF">CU097_008261</name>
</gene>
<proteinExistence type="predicted"/>
<dbReference type="AlphaFoldDB" id="A0A367J7L9"/>
<organism evidence="2 3">
    <name type="scientific">Rhizopus azygosporus</name>
    <name type="common">Rhizopus microsporus var. azygosporus</name>
    <dbReference type="NCBI Taxonomy" id="86630"/>
    <lineage>
        <taxon>Eukaryota</taxon>
        <taxon>Fungi</taxon>
        <taxon>Fungi incertae sedis</taxon>
        <taxon>Mucoromycota</taxon>
        <taxon>Mucoromycotina</taxon>
        <taxon>Mucoromycetes</taxon>
        <taxon>Mucorales</taxon>
        <taxon>Mucorineae</taxon>
        <taxon>Rhizopodaceae</taxon>
        <taxon>Rhizopus</taxon>
    </lineage>
</organism>
<dbReference type="OrthoDB" id="2251592at2759"/>
<name>A0A367J7L9_RHIAZ</name>
<protein>
    <submittedName>
        <fullName evidence="2">Uncharacterized protein</fullName>
    </submittedName>
</protein>
<evidence type="ECO:0000313" key="2">
    <source>
        <dbReference type="EMBL" id="RCH85895.1"/>
    </source>
</evidence>
<evidence type="ECO:0000313" key="3">
    <source>
        <dbReference type="Proteomes" id="UP000252139"/>
    </source>
</evidence>
<comment type="caution">
    <text evidence="2">The sequence shown here is derived from an EMBL/GenBank/DDBJ whole genome shotgun (WGS) entry which is preliminary data.</text>
</comment>
<keyword evidence="3" id="KW-1185">Reference proteome</keyword>
<sequence length="165" mass="18753">MPANNNHIDANPGHNDDEDRHGVVEHDEHTLSDDLFPNSIWVAPDGTSLAELRCLFKAKTLKLRNPVEQLSDLRHLVLHDIYFFDVNKQESSVSKGWYIDIHRQVMATLSTYEPPKALNSIHWCIDISLTKHDNWMMPLATAAIHLVQAIATNNMVDVHTIQAMV</sequence>